<dbReference type="EMBL" id="CP182909">
    <property type="protein sequence ID" value="XPM65574.1"/>
    <property type="molecule type" value="Genomic_DNA"/>
</dbReference>
<protein>
    <submittedName>
        <fullName evidence="1">Uncharacterized protein</fullName>
    </submittedName>
</protein>
<gene>
    <name evidence="1" type="ORF">BH720_007945</name>
</gene>
<name>A0ACD5GZ85_9CYAN</name>
<evidence type="ECO:0000313" key="2">
    <source>
        <dbReference type="Proteomes" id="UP000095472"/>
    </source>
</evidence>
<keyword evidence="2" id="KW-1185">Reference proteome</keyword>
<evidence type="ECO:0000313" key="1">
    <source>
        <dbReference type="EMBL" id="XPM65574.1"/>
    </source>
</evidence>
<organism evidence="1 2">
    <name type="scientific">Desertifilum tharense IPPAS B-1220</name>
    <dbReference type="NCBI Taxonomy" id="1781255"/>
    <lineage>
        <taxon>Bacteria</taxon>
        <taxon>Bacillati</taxon>
        <taxon>Cyanobacteriota</taxon>
        <taxon>Cyanophyceae</taxon>
        <taxon>Desertifilales</taxon>
        <taxon>Desertifilaceae</taxon>
        <taxon>Desertifilum</taxon>
    </lineage>
</organism>
<proteinExistence type="predicted"/>
<dbReference type="Proteomes" id="UP000095472">
    <property type="component" value="Chromosome"/>
</dbReference>
<sequence length="88" mass="9543">MIEITTLLRHDIPITAGDRAVLTGVPLSFVKKVRWLGEESSAFSNAISGNGWVEAVGEDEAADYQVARVGEEYQICDDTGVSFPSNQL</sequence>
<accession>A0ACD5GZ85</accession>
<reference evidence="1 2" key="1">
    <citation type="journal article" date="2016" name="Genome Announc.">
        <title>Draft Genome Sequence of the Thermotolerant Cyanobacterium Desertifilum sp. IPPAS B-1220.</title>
        <authorList>
            <person name="Mironov K.S."/>
            <person name="Sinetova M.A."/>
            <person name="Bolatkhan K."/>
            <person name="Zayadan B.K."/>
            <person name="Ustinova V.V."/>
            <person name="Kupriyanova E.V."/>
            <person name="Skrypnik A.N."/>
            <person name="Gogoleva N.E."/>
            <person name="Gogolev Y.V."/>
            <person name="Los D.A."/>
        </authorList>
    </citation>
    <scope>NUCLEOTIDE SEQUENCE [LARGE SCALE GENOMIC DNA]</scope>
    <source>
        <strain evidence="1 2">IPPAS B-1220</strain>
    </source>
</reference>